<name>A0ABS2GNP3_9FIRM</name>
<sequence>MEIIAAAKRYSKNAAADFIKFGCYLTNPVSQRTVTMAMGAAMFGMIVLNIATANAASTPLFVQLMDAFQTLLTEVQDVILTVVTLSISLCMIGLVVVPLWNARATAAVWAALRTIILAYIFFLLCPAFLDTVAQIFNSSAGGGTGTGEV</sequence>
<protein>
    <recommendedName>
        <fullName evidence="4">TrbC/VIRB2 family protein</fullName>
    </recommendedName>
</protein>
<comment type="caution">
    <text evidence="2">The sequence shown here is derived from an EMBL/GenBank/DDBJ whole genome shotgun (WGS) entry which is preliminary data.</text>
</comment>
<organism evidence="2 3">
    <name type="scientific">Hydrogenoanaerobacterium saccharovorans</name>
    <dbReference type="NCBI Taxonomy" id="474960"/>
    <lineage>
        <taxon>Bacteria</taxon>
        <taxon>Bacillati</taxon>
        <taxon>Bacillota</taxon>
        <taxon>Clostridia</taxon>
        <taxon>Eubacteriales</taxon>
        <taxon>Oscillospiraceae</taxon>
        <taxon>Hydrogenoanaerobacterium</taxon>
    </lineage>
</organism>
<evidence type="ECO:0008006" key="4">
    <source>
        <dbReference type="Google" id="ProtNLM"/>
    </source>
</evidence>
<keyword evidence="1" id="KW-0812">Transmembrane</keyword>
<dbReference type="RefSeq" id="WP_204721839.1">
    <property type="nucleotide sequence ID" value="NZ_JACSNR010000010.1"/>
</dbReference>
<dbReference type="Proteomes" id="UP000724149">
    <property type="component" value="Unassembled WGS sequence"/>
</dbReference>
<evidence type="ECO:0000256" key="1">
    <source>
        <dbReference type="SAM" id="Phobius"/>
    </source>
</evidence>
<gene>
    <name evidence="2" type="ORF">H9X81_10535</name>
</gene>
<reference evidence="2 3" key="1">
    <citation type="journal article" date="2021" name="Sci. Rep.">
        <title>The distribution of antibiotic resistance genes in chicken gut microbiota commensals.</title>
        <authorList>
            <person name="Juricova H."/>
            <person name="Matiasovicova J."/>
            <person name="Kubasova T."/>
            <person name="Cejkova D."/>
            <person name="Rychlik I."/>
        </authorList>
    </citation>
    <scope>NUCLEOTIDE SEQUENCE [LARGE SCALE GENOMIC DNA]</scope>
    <source>
        <strain evidence="2 3">An564</strain>
    </source>
</reference>
<keyword evidence="3" id="KW-1185">Reference proteome</keyword>
<evidence type="ECO:0000313" key="3">
    <source>
        <dbReference type="Proteomes" id="UP000724149"/>
    </source>
</evidence>
<dbReference type="EMBL" id="JACSNR010000010">
    <property type="protein sequence ID" value="MBM6924120.1"/>
    <property type="molecule type" value="Genomic_DNA"/>
</dbReference>
<proteinExistence type="predicted"/>
<accession>A0ABS2GNP3</accession>
<feature type="transmembrane region" description="Helical" evidence="1">
    <location>
        <begin position="106"/>
        <end position="129"/>
    </location>
</feature>
<feature type="transmembrane region" description="Helical" evidence="1">
    <location>
        <begin position="78"/>
        <end position="100"/>
    </location>
</feature>
<evidence type="ECO:0000313" key="2">
    <source>
        <dbReference type="EMBL" id="MBM6924120.1"/>
    </source>
</evidence>
<keyword evidence="1" id="KW-1133">Transmembrane helix</keyword>
<keyword evidence="1" id="KW-0472">Membrane</keyword>
<feature type="transmembrane region" description="Helical" evidence="1">
    <location>
        <begin position="34"/>
        <end position="57"/>
    </location>
</feature>